<feature type="domain" description="Response regulatory" evidence="6">
    <location>
        <begin position="8"/>
        <end position="123"/>
    </location>
</feature>
<evidence type="ECO:0000313" key="8">
    <source>
        <dbReference type="Proteomes" id="UP000184420"/>
    </source>
</evidence>
<dbReference type="CDD" id="cd06170">
    <property type="entry name" value="LuxR_C_like"/>
    <property type="match status" value="1"/>
</dbReference>
<dbReference type="PROSITE" id="PS50043">
    <property type="entry name" value="HTH_LUXR_2"/>
    <property type="match status" value="1"/>
</dbReference>
<dbReference type="Proteomes" id="UP000184420">
    <property type="component" value="Unassembled WGS sequence"/>
</dbReference>
<reference evidence="7 8" key="1">
    <citation type="submission" date="2016-11" db="EMBL/GenBank/DDBJ databases">
        <authorList>
            <person name="Jaros S."/>
            <person name="Januszkiewicz K."/>
            <person name="Wedrychowicz H."/>
        </authorList>
    </citation>
    <scope>NUCLEOTIDE SEQUENCE [LARGE SCALE GENOMIC DNA]</scope>
    <source>
        <strain evidence="7 8">DSM 27406</strain>
    </source>
</reference>
<evidence type="ECO:0000256" key="4">
    <source>
        <dbReference type="PROSITE-ProRule" id="PRU00169"/>
    </source>
</evidence>
<dbReference type="InterPro" id="IPR001789">
    <property type="entry name" value="Sig_transdc_resp-reg_receiver"/>
</dbReference>
<evidence type="ECO:0000259" key="6">
    <source>
        <dbReference type="PROSITE" id="PS50110"/>
    </source>
</evidence>
<keyword evidence="3" id="KW-0804">Transcription</keyword>
<evidence type="ECO:0000313" key="7">
    <source>
        <dbReference type="EMBL" id="SHL44971.1"/>
    </source>
</evidence>
<organism evidence="7 8">
    <name type="scientific">Chitinophaga jiangningensis</name>
    <dbReference type="NCBI Taxonomy" id="1419482"/>
    <lineage>
        <taxon>Bacteria</taxon>
        <taxon>Pseudomonadati</taxon>
        <taxon>Bacteroidota</taxon>
        <taxon>Chitinophagia</taxon>
        <taxon>Chitinophagales</taxon>
        <taxon>Chitinophagaceae</taxon>
        <taxon>Chitinophaga</taxon>
    </lineage>
</organism>
<dbReference type="GO" id="GO:0006355">
    <property type="term" value="P:regulation of DNA-templated transcription"/>
    <property type="evidence" value="ECO:0007669"/>
    <property type="project" value="InterPro"/>
</dbReference>
<dbReference type="InterPro" id="IPR036388">
    <property type="entry name" value="WH-like_DNA-bd_sf"/>
</dbReference>
<dbReference type="PROSITE" id="PS00622">
    <property type="entry name" value="HTH_LUXR_1"/>
    <property type="match status" value="1"/>
</dbReference>
<dbReference type="SMART" id="SM00421">
    <property type="entry name" value="HTH_LUXR"/>
    <property type="match status" value="1"/>
</dbReference>
<keyword evidence="8" id="KW-1185">Reference proteome</keyword>
<dbReference type="AlphaFoldDB" id="A0A1M7AQJ7"/>
<dbReference type="Gene3D" id="1.10.10.10">
    <property type="entry name" value="Winged helix-like DNA-binding domain superfamily/Winged helix DNA-binding domain"/>
    <property type="match status" value="1"/>
</dbReference>
<dbReference type="InterPro" id="IPR000792">
    <property type="entry name" value="Tscrpt_reg_LuxR_C"/>
</dbReference>
<dbReference type="SUPFAM" id="SSF52172">
    <property type="entry name" value="CheY-like"/>
    <property type="match status" value="1"/>
</dbReference>
<name>A0A1M7AQJ7_9BACT</name>
<feature type="modified residue" description="4-aspartylphosphate" evidence="4">
    <location>
        <position position="59"/>
    </location>
</feature>
<dbReference type="Gene3D" id="3.40.50.2300">
    <property type="match status" value="1"/>
</dbReference>
<dbReference type="SMART" id="SM00448">
    <property type="entry name" value="REC"/>
    <property type="match status" value="1"/>
</dbReference>
<proteinExistence type="predicted"/>
<dbReference type="InterPro" id="IPR011006">
    <property type="entry name" value="CheY-like_superfamily"/>
</dbReference>
<protein>
    <submittedName>
        <fullName evidence="7">DNA-binding response regulator, NarL/FixJ family, contains REC and HTH domains</fullName>
    </submittedName>
</protein>
<feature type="domain" description="HTH luxR-type" evidence="5">
    <location>
        <begin position="148"/>
        <end position="213"/>
    </location>
</feature>
<dbReference type="EMBL" id="FRBL01000003">
    <property type="protein sequence ID" value="SHL44971.1"/>
    <property type="molecule type" value="Genomic_DNA"/>
</dbReference>
<sequence>MNSTNMTRIILADAQPVFREGIKSLLADHQNNYQIEEAGNSAELRPALLAFHPDILILDYDPSFFDADEIFSTLSVIPECKVIIISGQKRKVDVLKLLDCNVYCYLTKECRKKDIHEAIHCAIHGEKFFCSFAVDVLLSDRKRTPFIPQIPPEGLSARETEIIRHIVRGKSNKEIASEMHLSQHTVHTHRRNIMKKLQLHSAVELCNYALESGIVRLEN</sequence>
<dbReference type="PANTHER" id="PTHR43214:SF41">
    <property type="entry name" value="NITRATE_NITRITE RESPONSE REGULATOR PROTEIN NARP"/>
    <property type="match status" value="1"/>
</dbReference>
<gene>
    <name evidence="7" type="ORF">SAMN05444266_103373</name>
</gene>
<dbReference type="GO" id="GO:0000160">
    <property type="term" value="P:phosphorelay signal transduction system"/>
    <property type="evidence" value="ECO:0007669"/>
    <property type="project" value="InterPro"/>
</dbReference>
<dbReference type="InterPro" id="IPR039420">
    <property type="entry name" value="WalR-like"/>
</dbReference>
<dbReference type="InterPro" id="IPR016032">
    <property type="entry name" value="Sig_transdc_resp-reg_C-effctor"/>
</dbReference>
<dbReference type="GO" id="GO:0003677">
    <property type="term" value="F:DNA binding"/>
    <property type="evidence" value="ECO:0007669"/>
    <property type="project" value="UniProtKB-KW"/>
</dbReference>
<dbReference type="PRINTS" id="PR00038">
    <property type="entry name" value="HTHLUXR"/>
</dbReference>
<dbReference type="Pfam" id="PF00196">
    <property type="entry name" value="GerE"/>
    <property type="match status" value="1"/>
</dbReference>
<evidence type="ECO:0000259" key="5">
    <source>
        <dbReference type="PROSITE" id="PS50043"/>
    </source>
</evidence>
<dbReference type="STRING" id="1419482.SAMN05444266_103373"/>
<dbReference type="PANTHER" id="PTHR43214">
    <property type="entry name" value="TWO-COMPONENT RESPONSE REGULATOR"/>
    <property type="match status" value="1"/>
</dbReference>
<evidence type="ECO:0000256" key="1">
    <source>
        <dbReference type="ARBA" id="ARBA00023015"/>
    </source>
</evidence>
<keyword evidence="1" id="KW-0805">Transcription regulation</keyword>
<dbReference type="Pfam" id="PF00072">
    <property type="entry name" value="Response_reg"/>
    <property type="match status" value="1"/>
</dbReference>
<evidence type="ECO:0000256" key="2">
    <source>
        <dbReference type="ARBA" id="ARBA00023125"/>
    </source>
</evidence>
<keyword evidence="4" id="KW-0597">Phosphoprotein</keyword>
<dbReference type="OrthoDB" id="965844at2"/>
<keyword evidence="2 7" id="KW-0238">DNA-binding</keyword>
<dbReference type="PROSITE" id="PS50110">
    <property type="entry name" value="RESPONSE_REGULATORY"/>
    <property type="match status" value="1"/>
</dbReference>
<dbReference type="SUPFAM" id="SSF46894">
    <property type="entry name" value="C-terminal effector domain of the bipartite response regulators"/>
    <property type="match status" value="1"/>
</dbReference>
<evidence type="ECO:0000256" key="3">
    <source>
        <dbReference type="ARBA" id="ARBA00023163"/>
    </source>
</evidence>
<accession>A0A1M7AQJ7</accession>